<dbReference type="PANTHER" id="PTHR11409">
    <property type="entry name" value="ADENOSINE DEAMINASE"/>
    <property type="match status" value="1"/>
</dbReference>
<dbReference type="GO" id="GO:0046103">
    <property type="term" value="P:inosine biosynthetic process"/>
    <property type="evidence" value="ECO:0007669"/>
    <property type="project" value="TreeGrafter"/>
</dbReference>
<dbReference type="Pfam" id="PF00962">
    <property type="entry name" value="A_deaminase"/>
    <property type="match status" value="1"/>
</dbReference>
<evidence type="ECO:0000256" key="2">
    <source>
        <dbReference type="ARBA" id="ARBA00006676"/>
    </source>
</evidence>
<dbReference type="PANTHER" id="PTHR11409:SF42">
    <property type="entry name" value="ADENOSINE DEAMINASE-LIKE PROTEIN"/>
    <property type="match status" value="1"/>
</dbReference>
<dbReference type="Proteomes" id="UP000193920">
    <property type="component" value="Unassembled WGS sequence"/>
</dbReference>
<dbReference type="OrthoDB" id="272271at2759"/>
<dbReference type="GO" id="GO:0006154">
    <property type="term" value="P:adenosine catabolic process"/>
    <property type="evidence" value="ECO:0007669"/>
    <property type="project" value="TreeGrafter"/>
</dbReference>
<comment type="caution">
    <text evidence="9">The sequence shown here is derived from an EMBL/GenBank/DDBJ whole genome shotgun (WGS) entry which is preliminary data.</text>
</comment>
<dbReference type="GO" id="GO:0046872">
    <property type="term" value="F:metal ion binding"/>
    <property type="evidence" value="ECO:0007669"/>
    <property type="project" value="UniProtKB-KW"/>
</dbReference>
<comment type="similarity">
    <text evidence="2">Belongs to the metallo-dependent hydrolases superfamily. Adenosine and AMP deaminases family.</text>
</comment>
<comment type="cofactor">
    <cofactor evidence="1">
        <name>Zn(2+)</name>
        <dbReference type="ChEBI" id="CHEBI:29105"/>
    </cofactor>
</comment>
<dbReference type="InterPro" id="IPR001365">
    <property type="entry name" value="A_deaminase_dom"/>
</dbReference>
<dbReference type="GO" id="GO:0009117">
    <property type="term" value="P:nucleotide metabolic process"/>
    <property type="evidence" value="ECO:0007669"/>
    <property type="project" value="UniProtKB-KW"/>
</dbReference>
<keyword evidence="6" id="KW-0546">Nucleotide metabolism</keyword>
<dbReference type="Gene3D" id="3.20.20.140">
    <property type="entry name" value="Metal-dependent hydrolases"/>
    <property type="match status" value="1"/>
</dbReference>
<evidence type="ECO:0000256" key="5">
    <source>
        <dbReference type="ARBA" id="ARBA00022833"/>
    </source>
</evidence>
<protein>
    <submittedName>
        <fullName evidence="9">Metallo-dependent hydrolase</fullName>
    </submittedName>
</protein>
<keyword evidence="10" id="KW-1185">Reference proteome</keyword>
<evidence type="ECO:0000256" key="1">
    <source>
        <dbReference type="ARBA" id="ARBA00001947"/>
    </source>
</evidence>
<dbReference type="STRING" id="1754190.A0A1Y2DRS4"/>
<dbReference type="InterPro" id="IPR006330">
    <property type="entry name" value="Ado/ade_deaminase"/>
</dbReference>
<name>A0A1Y2DRS4_9FUNG</name>
<dbReference type="GO" id="GO:0004000">
    <property type="term" value="F:adenosine deaminase activity"/>
    <property type="evidence" value="ECO:0007669"/>
    <property type="project" value="TreeGrafter"/>
</dbReference>
<keyword evidence="3" id="KW-0479">Metal-binding</keyword>
<keyword evidence="5" id="KW-0862">Zinc</keyword>
<evidence type="ECO:0000313" key="9">
    <source>
        <dbReference type="EMBL" id="ORY61962.1"/>
    </source>
</evidence>
<proteinExistence type="inferred from homology"/>
<organism evidence="9 10">
    <name type="scientific">Neocallimastix californiae</name>
    <dbReference type="NCBI Taxonomy" id="1754190"/>
    <lineage>
        <taxon>Eukaryota</taxon>
        <taxon>Fungi</taxon>
        <taxon>Fungi incertae sedis</taxon>
        <taxon>Chytridiomycota</taxon>
        <taxon>Chytridiomycota incertae sedis</taxon>
        <taxon>Neocallimastigomycetes</taxon>
        <taxon>Neocallimastigales</taxon>
        <taxon>Neocallimastigaceae</taxon>
        <taxon>Neocallimastix</taxon>
    </lineage>
</organism>
<evidence type="ECO:0000256" key="3">
    <source>
        <dbReference type="ARBA" id="ARBA00022723"/>
    </source>
</evidence>
<evidence type="ECO:0000256" key="4">
    <source>
        <dbReference type="ARBA" id="ARBA00022801"/>
    </source>
</evidence>
<evidence type="ECO:0000256" key="6">
    <source>
        <dbReference type="ARBA" id="ARBA00023080"/>
    </source>
</evidence>
<dbReference type="InterPro" id="IPR032466">
    <property type="entry name" value="Metal_Hydrolase"/>
</dbReference>
<gene>
    <name evidence="9" type="ORF">LY90DRAFT_668380</name>
</gene>
<sequence>MERLDRSKYNDFIVKNYGSWEEFKEYCRKLPKIELHAHLNGSITPKVMNDLIEKRKDKEPDLAGFAIKNSINPGFKLKDFFPLFNTVYRLTDNTKSIEYIAKNVLNEFASDGVRYIELRSTPRQNIEKGMTKRNYVQTILSVINEINKRDDIIVRLILSIDRRLSLEQAMETVELAIDLKSSGIIIGIDMCGNTSGGAFSKIKPAVEYAQKNGLAVTLHTAEVPNCREDNLGIVSVSPNRMGHCTYLEEDLLQWAKDNNVAIETCMTSNIICQTVKSYEVHPVTEYIKNGQPFTICTDDKGVFNCDLSDEYLIFGAVNGYTKKQLYEVSRKSLDYIMCKDPELKMRLDEIWNNFSKTMGF</sequence>
<dbReference type="EMBL" id="MCOG01000058">
    <property type="protein sequence ID" value="ORY61962.1"/>
    <property type="molecule type" value="Genomic_DNA"/>
</dbReference>
<keyword evidence="4 9" id="KW-0378">Hydrolase</keyword>
<feature type="domain" description="Adenosine deaminase" evidence="8">
    <location>
        <begin position="31"/>
        <end position="350"/>
    </location>
</feature>
<evidence type="ECO:0000259" key="8">
    <source>
        <dbReference type="Pfam" id="PF00962"/>
    </source>
</evidence>
<accession>A0A1Y2DRS4</accession>
<dbReference type="SUPFAM" id="SSF51556">
    <property type="entry name" value="Metallo-dependent hydrolases"/>
    <property type="match status" value="1"/>
</dbReference>
<comment type="catalytic activity">
    <reaction evidence="7">
        <text>N(6)-methyl-AMP + H2O + H(+) = IMP + methylamine</text>
        <dbReference type="Rhea" id="RHEA:16001"/>
        <dbReference type="ChEBI" id="CHEBI:15377"/>
        <dbReference type="ChEBI" id="CHEBI:15378"/>
        <dbReference type="ChEBI" id="CHEBI:58053"/>
        <dbReference type="ChEBI" id="CHEBI:59338"/>
        <dbReference type="ChEBI" id="CHEBI:144842"/>
    </reaction>
    <physiologicalReaction direction="left-to-right" evidence="7">
        <dbReference type="Rhea" id="RHEA:16002"/>
    </physiologicalReaction>
</comment>
<evidence type="ECO:0000313" key="10">
    <source>
        <dbReference type="Proteomes" id="UP000193920"/>
    </source>
</evidence>
<evidence type="ECO:0000256" key="7">
    <source>
        <dbReference type="ARBA" id="ARBA00048787"/>
    </source>
</evidence>
<reference evidence="9 10" key="1">
    <citation type="submission" date="2016-08" db="EMBL/GenBank/DDBJ databases">
        <title>A Parts List for Fungal Cellulosomes Revealed by Comparative Genomics.</title>
        <authorList>
            <consortium name="DOE Joint Genome Institute"/>
            <person name="Haitjema C.H."/>
            <person name="Gilmore S.P."/>
            <person name="Henske J.K."/>
            <person name="Solomon K.V."/>
            <person name="De Groot R."/>
            <person name="Kuo A."/>
            <person name="Mondo S.J."/>
            <person name="Salamov A.A."/>
            <person name="Labutti K."/>
            <person name="Zhao Z."/>
            <person name="Chiniquy J."/>
            <person name="Barry K."/>
            <person name="Brewer H.M."/>
            <person name="Purvine S.O."/>
            <person name="Wright A.T."/>
            <person name="Boxma B."/>
            <person name="Van Alen T."/>
            <person name="Hackstein J.H."/>
            <person name="Baker S.E."/>
            <person name="Grigoriev I.V."/>
            <person name="O'Malley M.A."/>
        </authorList>
    </citation>
    <scope>NUCLEOTIDE SEQUENCE [LARGE SCALE GENOMIC DNA]</scope>
    <source>
        <strain evidence="9 10">G1</strain>
    </source>
</reference>
<dbReference type="AlphaFoldDB" id="A0A1Y2DRS4"/>